<comment type="caution">
    <text evidence="2">The sequence shown here is derived from an EMBL/GenBank/DDBJ whole genome shotgun (WGS) entry which is preliminary data.</text>
</comment>
<keyword evidence="3" id="KW-1185">Reference proteome</keyword>
<name>A0ABV7TKA6_9RHOB</name>
<feature type="compositionally biased region" description="Pro residues" evidence="1">
    <location>
        <begin position="81"/>
        <end position="101"/>
    </location>
</feature>
<accession>A0ABV7TKA6</accession>
<evidence type="ECO:0000313" key="2">
    <source>
        <dbReference type="EMBL" id="MFC3614200.1"/>
    </source>
</evidence>
<dbReference type="PRINTS" id="PR01217">
    <property type="entry name" value="PRICHEXTENSN"/>
</dbReference>
<proteinExistence type="predicted"/>
<feature type="region of interest" description="Disordered" evidence="1">
    <location>
        <begin position="48"/>
        <end position="246"/>
    </location>
</feature>
<evidence type="ECO:0000313" key="3">
    <source>
        <dbReference type="Proteomes" id="UP001595629"/>
    </source>
</evidence>
<dbReference type="Proteomes" id="UP001595629">
    <property type="component" value="Unassembled WGS sequence"/>
</dbReference>
<sequence length="383" mass="40581">MQTGTKISAIAHVTLIGWALFGGVFRSEPLPFEVQEVSVISAEEFAAMTAPRSSPEVTDGPAAITPPEPEPETFTPEPEPEPAPEPIARPEPTPQPEPETPPESVSELAAEEPEPEVVEQVPTPPEPEPEPEIAALPVPPAIRPEPRPVDRVAPVPVAPPEPDTQPDDVETPAVTAEPGAETEREEQSATAPEEATDQIVTEATETSDSAAPESTIRPRTRPASRPTTAEQTQTVQADEPSSVPDTSAAINDALAEALGGSSNEEQPQAVAPAPTGPPMSAGEKENLRVAVSSCWNVGSLSTEALGTTVVVSVNMARDGTPDQGSIRMIDFSGGSRAAAEQAFQAARRAILRCGAKGYDLPVEKYDHWREIEMTFNPEGMRFR</sequence>
<dbReference type="Gene3D" id="3.30.1150.10">
    <property type="match status" value="1"/>
</dbReference>
<dbReference type="RefSeq" id="WP_386735390.1">
    <property type="nucleotide sequence ID" value="NZ_JBHRXI010000010.1"/>
</dbReference>
<feature type="compositionally biased region" description="Low complexity" evidence="1">
    <location>
        <begin position="214"/>
        <end position="229"/>
    </location>
</feature>
<feature type="compositionally biased region" description="Polar residues" evidence="1">
    <location>
        <begin position="198"/>
        <end position="209"/>
    </location>
</feature>
<feature type="region of interest" description="Disordered" evidence="1">
    <location>
        <begin position="259"/>
        <end position="282"/>
    </location>
</feature>
<protein>
    <submittedName>
        <fullName evidence="2">Energy transducer TonB</fullName>
    </submittedName>
</protein>
<evidence type="ECO:0000256" key="1">
    <source>
        <dbReference type="SAM" id="MobiDB-lite"/>
    </source>
</evidence>
<gene>
    <name evidence="2" type="ORF">ACFORG_10555</name>
</gene>
<reference evidence="3" key="1">
    <citation type="journal article" date="2019" name="Int. J. Syst. Evol. Microbiol.">
        <title>The Global Catalogue of Microorganisms (GCM) 10K type strain sequencing project: providing services to taxonomists for standard genome sequencing and annotation.</title>
        <authorList>
            <consortium name="The Broad Institute Genomics Platform"/>
            <consortium name="The Broad Institute Genome Sequencing Center for Infectious Disease"/>
            <person name="Wu L."/>
            <person name="Ma J."/>
        </authorList>
    </citation>
    <scope>NUCLEOTIDE SEQUENCE [LARGE SCALE GENOMIC DNA]</scope>
    <source>
        <strain evidence="3">KCTC 42911</strain>
    </source>
</reference>
<dbReference type="EMBL" id="JBHRXI010000010">
    <property type="protein sequence ID" value="MFC3614200.1"/>
    <property type="molecule type" value="Genomic_DNA"/>
</dbReference>
<organism evidence="2 3">
    <name type="scientific">Lutimaribacter marinistellae</name>
    <dbReference type="NCBI Taxonomy" id="1820329"/>
    <lineage>
        <taxon>Bacteria</taxon>
        <taxon>Pseudomonadati</taxon>
        <taxon>Pseudomonadota</taxon>
        <taxon>Alphaproteobacteria</taxon>
        <taxon>Rhodobacterales</taxon>
        <taxon>Roseobacteraceae</taxon>
        <taxon>Lutimaribacter</taxon>
    </lineage>
</organism>